<protein>
    <submittedName>
        <fullName evidence="9">DHA3 family macrolide efflux protein-like MFS transporter</fullName>
    </submittedName>
</protein>
<evidence type="ECO:0000256" key="7">
    <source>
        <dbReference type="SAM" id="Phobius"/>
    </source>
</evidence>
<keyword evidence="3" id="KW-1003">Cell membrane</keyword>
<name>A0ABT9U7R7_PAEHA</name>
<feature type="transmembrane region" description="Helical" evidence="7">
    <location>
        <begin position="108"/>
        <end position="132"/>
    </location>
</feature>
<evidence type="ECO:0000256" key="1">
    <source>
        <dbReference type="ARBA" id="ARBA00004651"/>
    </source>
</evidence>
<feature type="transmembrane region" description="Helical" evidence="7">
    <location>
        <begin position="266"/>
        <end position="285"/>
    </location>
</feature>
<dbReference type="InterPro" id="IPR036259">
    <property type="entry name" value="MFS_trans_sf"/>
</dbReference>
<evidence type="ECO:0000313" key="10">
    <source>
        <dbReference type="Proteomes" id="UP001229346"/>
    </source>
</evidence>
<comment type="subcellular location">
    <subcellularLocation>
        <location evidence="1">Cell membrane</location>
        <topology evidence="1">Multi-pass membrane protein</topology>
    </subcellularLocation>
</comment>
<feature type="transmembrane region" description="Helical" evidence="7">
    <location>
        <begin position="184"/>
        <end position="203"/>
    </location>
</feature>
<dbReference type="PANTHER" id="PTHR43266:SF10">
    <property type="entry name" value="BACILYSIN EXPORTER BACE-RELATED"/>
    <property type="match status" value="1"/>
</dbReference>
<proteinExistence type="predicted"/>
<keyword evidence="5 7" id="KW-1133">Transmembrane helix</keyword>
<feature type="domain" description="Major facilitator superfamily (MFS) profile" evidence="8">
    <location>
        <begin position="180"/>
        <end position="404"/>
    </location>
</feature>
<feature type="transmembrane region" description="Helical" evidence="7">
    <location>
        <begin position="153"/>
        <end position="178"/>
    </location>
</feature>
<feature type="transmembrane region" description="Helical" evidence="7">
    <location>
        <begin position="16"/>
        <end position="41"/>
    </location>
</feature>
<keyword evidence="2" id="KW-0813">Transport</keyword>
<dbReference type="Gene3D" id="1.20.1250.20">
    <property type="entry name" value="MFS general substrate transporter like domains"/>
    <property type="match status" value="1"/>
</dbReference>
<keyword evidence="6 7" id="KW-0472">Membrane</keyword>
<dbReference type="InterPro" id="IPR010290">
    <property type="entry name" value="TM_effector"/>
</dbReference>
<comment type="caution">
    <text evidence="9">The sequence shown here is derived from an EMBL/GenBank/DDBJ whole genome shotgun (WGS) entry which is preliminary data.</text>
</comment>
<evidence type="ECO:0000259" key="8">
    <source>
        <dbReference type="PROSITE" id="PS50850"/>
    </source>
</evidence>
<gene>
    <name evidence="9" type="ORF">J2T15_005163</name>
</gene>
<dbReference type="PANTHER" id="PTHR43266">
    <property type="entry name" value="MACROLIDE-EFFLUX PROTEIN"/>
    <property type="match status" value="1"/>
</dbReference>
<organism evidence="9 10">
    <name type="scientific">Paenibacillus harenae</name>
    <dbReference type="NCBI Taxonomy" id="306543"/>
    <lineage>
        <taxon>Bacteria</taxon>
        <taxon>Bacillati</taxon>
        <taxon>Bacillota</taxon>
        <taxon>Bacilli</taxon>
        <taxon>Bacillales</taxon>
        <taxon>Paenibacillaceae</taxon>
        <taxon>Paenibacillus</taxon>
    </lineage>
</organism>
<dbReference type="CDD" id="cd06173">
    <property type="entry name" value="MFS_MefA_like"/>
    <property type="match status" value="1"/>
</dbReference>
<dbReference type="InterPro" id="IPR020846">
    <property type="entry name" value="MFS_dom"/>
</dbReference>
<dbReference type="EMBL" id="JAUSSU010000012">
    <property type="protein sequence ID" value="MDQ0115696.1"/>
    <property type="molecule type" value="Genomic_DNA"/>
</dbReference>
<keyword evidence="4 7" id="KW-0812">Transmembrane</keyword>
<feature type="transmembrane region" description="Helical" evidence="7">
    <location>
        <begin position="380"/>
        <end position="400"/>
    </location>
</feature>
<feature type="transmembrane region" description="Helical" evidence="7">
    <location>
        <begin position="315"/>
        <end position="337"/>
    </location>
</feature>
<feature type="transmembrane region" description="Helical" evidence="7">
    <location>
        <begin position="53"/>
        <end position="73"/>
    </location>
</feature>
<feature type="transmembrane region" description="Helical" evidence="7">
    <location>
        <begin position="292"/>
        <end position="309"/>
    </location>
</feature>
<feature type="transmembrane region" description="Helical" evidence="7">
    <location>
        <begin position="80"/>
        <end position="102"/>
    </location>
</feature>
<keyword evidence="10" id="KW-1185">Reference proteome</keyword>
<evidence type="ECO:0000256" key="2">
    <source>
        <dbReference type="ARBA" id="ARBA00022448"/>
    </source>
</evidence>
<evidence type="ECO:0000256" key="4">
    <source>
        <dbReference type="ARBA" id="ARBA00022692"/>
    </source>
</evidence>
<accession>A0ABT9U7R7</accession>
<dbReference type="Pfam" id="PF05977">
    <property type="entry name" value="MFS_3"/>
    <property type="match status" value="1"/>
</dbReference>
<evidence type="ECO:0000256" key="3">
    <source>
        <dbReference type="ARBA" id="ARBA00022475"/>
    </source>
</evidence>
<sequence>MHYDKNNNYNGWQRKIAFFLSAQTISLFGSSMVQFAIIWYITLHTSSGTMLTITTVCGFLPQIIISLFAGLWIDRYNRKTMIMLADGMIAITTFALAILFLAGYNDIWLLYPVLLIRSFGTGIQTPAVQAIIPQLVPKEQLMRVNGINSSISSLMMFLSPAAGAAVLAFATIEMALLIDVVTALIGIGIMSGITVSTLANKAVEGNSGVQKIKQGFAYLKEYAYIRRLLVFLFAVMLLISPAAFLTPLMVSRSFGSEVWRLSASEMTFSAGMLIGGLIIASWGGFRNRRLTMLLACVLYGLLMIALGAAPTFGLYLLFNLLIGITSPSFNSPLTVMLQEKVEPQMHGRVFSFMQMSNSFALMVGMLLFGPLGDAVRVESLLIAAGVLVVACAGIGWRFLIDRDE</sequence>
<evidence type="ECO:0000313" key="9">
    <source>
        <dbReference type="EMBL" id="MDQ0115696.1"/>
    </source>
</evidence>
<reference evidence="9 10" key="1">
    <citation type="submission" date="2023-07" db="EMBL/GenBank/DDBJ databases">
        <title>Sorghum-associated microbial communities from plants grown in Nebraska, USA.</title>
        <authorList>
            <person name="Schachtman D."/>
        </authorList>
    </citation>
    <scope>NUCLEOTIDE SEQUENCE [LARGE SCALE GENOMIC DNA]</scope>
    <source>
        <strain evidence="9 10">CC482</strain>
    </source>
</reference>
<evidence type="ECO:0000256" key="5">
    <source>
        <dbReference type="ARBA" id="ARBA00022989"/>
    </source>
</evidence>
<dbReference type="SUPFAM" id="SSF103473">
    <property type="entry name" value="MFS general substrate transporter"/>
    <property type="match status" value="1"/>
</dbReference>
<feature type="transmembrane region" description="Helical" evidence="7">
    <location>
        <begin position="349"/>
        <end position="368"/>
    </location>
</feature>
<dbReference type="Proteomes" id="UP001229346">
    <property type="component" value="Unassembled WGS sequence"/>
</dbReference>
<feature type="transmembrane region" description="Helical" evidence="7">
    <location>
        <begin position="224"/>
        <end position="246"/>
    </location>
</feature>
<dbReference type="RefSeq" id="WP_307207568.1">
    <property type="nucleotide sequence ID" value="NZ_JAUSSU010000012.1"/>
</dbReference>
<dbReference type="PROSITE" id="PS50850">
    <property type="entry name" value="MFS"/>
    <property type="match status" value="1"/>
</dbReference>
<evidence type="ECO:0000256" key="6">
    <source>
        <dbReference type="ARBA" id="ARBA00023136"/>
    </source>
</evidence>